<reference evidence="3" key="1">
    <citation type="submission" date="2018-01" db="EMBL/GenBank/DDBJ databases">
        <authorList>
            <person name="Kerou L M."/>
        </authorList>
    </citation>
    <scope>NUCLEOTIDE SEQUENCE [LARGE SCALE GENOMIC DNA]</scope>
    <source>
        <strain evidence="3">SCU2</strain>
    </source>
</reference>
<accession>A0A2K5ASU1</accession>
<proteinExistence type="predicted"/>
<dbReference type="Proteomes" id="UP000236248">
    <property type="component" value="Chromosome NCAV"/>
</dbReference>
<sequence>MLVVDQVHGSVLFHTLTAVASLMGILVLTILPNTDTTKDSWSNLTTLDFIKDEYHFLIYIAIKRIRFNTLLL</sequence>
<name>A0A2K5ASU1_9ARCH</name>
<evidence type="ECO:0000313" key="3">
    <source>
        <dbReference type="Proteomes" id="UP000236248"/>
    </source>
</evidence>
<evidence type="ECO:0000256" key="1">
    <source>
        <dbReference type="SAM" id="Phobius"/>
    </source>
</evidence>
<dbReference type="KEGG" id="ncv:NCAV_1553"/>
<evidence type="ECO:0000313" key="2">
    <source>
        <dbReference type="EMBL" id="SPC34718.1"/>
    </source>
</evidence>
<keyword evidence="1" id="KW-1133">Transmembrane helix</keyword>
<keyword evidence="1" id="KW-0472">Membrane</keyword>
<feature type="transmembrane region" description="Helical" evidence="1">
    <location>
        <begin position="12"/>
        <end position="31"/>
    </location>
</feature>
<gene>
    <name evidence="2" type="ORF">NCAV_1553</name>
</gene>
<protein>
    <submittedName>
        <fullName evidence="2">Uncharacterized protein</fullName>
    </submittedName>
</protein>
<organism evidence="2 3">
    <name type="scientific">Candidatus Nitrosocaldus cavascurensis</name>
    <dbReference type="NCBI Taxonomy" id="2058097"/>
    <lineage>
        <taxon>Archaea</taxon>
        <taxon>Nitrososphaerota</taxon>
        <taxon>Nitrososphaeria</taxon>
        <taxon>Candidatus Nitrosocaldales</taxon>
        <taxon>Candidatus Nitrosocaldaceae</taxon>
        <taxon>Candidatus Nitrosocaldus</taxon>
    </lineage>
</organism>
<dbReference type="EMBL" id="LT981265">
    <property type="protein sequence ID" value="SPC34718.1"/>
    <property type="molecule type" value="Genomic_DNA"/>
</dbReference>
<keyword evidence="3" id="KW-1185">Reference proteome</keyword>
<keyword evidence="1" id="KW-0812">Transmembrane</keyword>
<dbReference type="AlphaFoldDB" id="A0A2K5ASU1"/>